<feature type="domain" description="2EXR" evidence="1">
    <location>
        <begin position="47"/>
        <end position="129"/>
    </location>
</feature>
<dbReference type="PANTHER" id="PTHR35910:SF6">
    <property type="entry name" value="2EXR DOMAIN-CONTAINING PROTEIN"/>
    <property type="match status" value="1"/>
</dbReference>
<sequence>MSTKSTTVSTIEIVDTPPPTPGFQQLNWQLPEQLPRMFLQSSNLTTFTLFPFLPKELRVKIWKLAAREPRIVHITYDHPTESLVSLSPAPALLASCGEARDELKSSFQRLFLPNSACGAVIYINLDVDTCYIRRATTSIEGASSYTANFTTTKAIFGNNDSKELHPLSAVKNLAIDGSLIDSPIELRLIWGDWHKNSRAEDLKLKSLETFKIVYAPVGPRPTLRKIRGHPRISYDDLEGFTILSKEDRWERRRRHYPINNGEWMTESPFRAREFSYRQGGFVKQDPAFFDQTHTCEGVEDGEVDFYCAGCRVPMSLGAFQAYIGMMERDVVGWKKPEFEGVKFERVKERDIDYYMWA</sequence>
<dbReference type="AlphaFoldDB" id="A0A8A3PIP7"/>
<dbReference type="Proteomes" id="UP000672032">
    <property type="component" value="Chromosome 5"/>
</dbReference>
<name>A0A8A3PIP7_9HELO</name>
<gene>
    <name evidence="2" type="ORF">DSL72_007764</name>
</gene>
<accession>A0A8A3PIP7</accession>
<reference evidence="2" key="1">
    <citation type="submission" date="2020-10" db="EMBL/GenBank/DDBJ databases">
        <title>Genome Sequence of Monilinia vaccinii-corymbosi Sheds Light on Mummy Berry Disease Infection of Blueberry and Mating Type.</title>
        <authorList>
            <person name="Yow A.G."/>
            <person name="Zhang Y."/>
            <person name="Bansal K."/>
            <person name="Eacker S.M."/>
            <person name="Sullivan S."/>
            <person name="Liachko I."/>
            <person name="Cubeta M.A."/>
            <person name="Rollins J.A."/>
            <person name="Ashrafi H."/>
        </authorList>
    </citation>
    <scope>NUCLEOTIDE SEQUENCE</scope>
    <source>
        <strain evidence="2">RL-1</strain>
    </source>
</reference>
<evidence type="ECO:0000313" key="2">
    <source>
        <dbReference type="EMBL" id="QSZ34903.1"/>
    </source>
</evidence>
<protein>
    <recommendedName>
        <fullName evidence="1">2EXR domain-containing protein</fullName>
    </recommendedName>
</protein>
<dbReference type="PANTHER" id="PTHR35910">
    <property type="entry name" value="2EXR DOMAIN-CONTAINING PROTEIN"/>
    <property type="match status" value="1"/>
</dbReference>
<dbReference type="EMBL" id="CP063409">
    <property type="protein sequence ID" value="QSZ34903.1"/>
    <property type="molecule type" value="Genomic_DNA"/>
</dbReference>
<evidence type="ECO:0000259" key="1">
    <source>
        <dbReference type="Pfam" id="PF20150"/>
    </source>
</evidence>
<dbReference type="Pfam" id="PF20150">
    <property type="entry name" value="2EXR"/>
    <property type="match status" value="1"/>
</dbReference>
<dbReference type="OrthoDB" id="3557569at2759"/>
<dbReference type="InterPro" id="IPR045518">
    <property type="entry name" value="2EXR"/>
</dbReference>
<proteinExistence type="predicted"/>
<keyword evidence="3" id="KW-1185">Reference proteome</keyword>
<organism evidence="2 3">
    <name type="scientific">Monilinia vaccinii-corymbosi</name>
    <dbReference type="NCBI Taxonomy" id="61207"/>
    <lineage>
        <taxon>Eukaryota</taxon>
        <taxon>Fungi</taxon>
        <taxon>Dikarya</taxon>
        <taxon>Ascomycota</taxon>
        <taxon>Pezizomycotina</taxon>
        <taxon>Leotiomycetes</taxon>
        <taxon>Helotiales</taxon>
        <taxon>Sclerotiniaceae</taxon>
        <taxon>Monilinia</taxon>
    </lineage>
</organism>
<evidence type="ECO:0000313" key="3">
    <source>
        <dbReference type="Proteomes" id="UP000672032"/>
    </source>
</evidence>